<gene>
    <name evidence="5" type="ORF">GALMADRAFT_239812</name>
</gene>
<feature type="region of interest" description="Disordered" evidence="3">
    <location>
        <begin position="401"/>
        <end position="442"/>
    </location>
</feature>
<dbReference type="GO" id="GO:0006338">
    <property type="term" value="P:chromatin remodeling"/>
    <property type="evidence" value="ECO:0007669"/>
    <property type="project" value="UniProtKB-ARBA"/>
</dbReference>
<dbReference type="EMBL" id="KL142370">
    <property type="protein sequence ID" value="KDR81688.1"/>
    <property type="molecule type" value="Genomic_DNA"/>
</dbReference>
<dbReference type="InterPro" id="IPR016197">
    <property type="entry name" value="Chromo-like_dom_sf"/>
</dbReference>
<feature type="compositionally biased region" description="Polar residues" evidence="3">
    <location>
        <begin position="336"/>
        <end position="346"/>
    </location>
</feature>
<feature type="compositionally biased region" description="Polar residues" evidence="3">
    <location>
        <begin position="234"/>
        <end position="245"/>
    </location>
</feature>
<dbReference type="Pfam" id="PF00385">
    <property type="entry name" value="Chromo"/>
    <property type="match status" value="1"/>
</dbReference>
<dbReference type="Gene3D" id="2.40.50.40">
    <property type="match status" value="1"/>
</dbReference>
<feature type="region of interest" description="Disordered" evidence="3">
    <location>
        <begin position="300"/>
        <end position="370"/>
    </location>
</feature>
<dbReference type="InterPro" id="IPR000953">
    <property type="entry name" value="Chromo/chromo_shadow_dom"/>
</dbReference>
<reference evidence="6" key="1">
    <citation type="journal article" date="2014" name="Proc. Natl. Acad. Sci. U.S.A.">
        <title>Extensive sampling of basidiomycete genomes demonstrates inadequacy of the white-rot/brown-rot paradigm for wood decay fungi.</title>
        <authorList>
            <person name="Riley R."/>
            <person name="Salamov A.A."/>
            <person name="Brown D.W."/>
            <person name="Nagy L.G."/>
            <person name="Floudas D."/>
            <person name="Held B.W."/>
            <person name="Levasseur A."/>
            <person name="Lombard V."/>
            <person name="Morin E."/>
            <person name="Otillar R."/>
            <person name="Lindquist E.A."/>
            <person name="Sun H."/>
            <person name="LaButti K.M."/>
            <person name="Schmutz J."/>
            <person name="Jabbour D."/>
            <person name="Luo H."/>
            <person name="Baker S.E."/>
            <person name="Pisabarro A.G."/>
            <person name="Walton J.D."/>
            <person name="Blanchette R.A."/>
            <person name="Henrissat B."/>
            <person name="Martin F."/>
            <person name="Cullen D."/>
            <person name="Hibbett D.S."/>
            <person name="Grigoriev I.V."/>
        </authorList>
    </citation>
    <scope>NUCLEOTIDE SEQUENCE [LARGE SCALE GENOMIC DNA]</scope>
    <source>
        <strain evidence="6">CBS 339.88</strain>
    </source>
</reference>
<evidence type="ECO:0000259" key="4">
    <source>
        <dbReference type="PROSITE" id="PS50013"/>
    </source>
</evidence>
<dbReference type="Proteomes" id="UP000027222">
    <property type="component" value="Unassembled WGS sequence"/>
</dbReference>
<name>A0A067TRT1_GALM3</name>
<dbReference type="CDD" id="cd18968">
    <property type="entry name" value="chromodomain"/>
    <property type="match status" value="1"/>
</dbReference>
<dbReference type="InterPro" id="IPR023780">
    <property type="entry name" value="Chromo_domain"/>
</dbReference>
<dbReference type="InterPro" id="IPR051219">
    <property type="entry name" value="Heterochromatin_chromo-domain"/>
</dbReference>
<evidence type="ECO:0000256" key="3">
    <source>
        <dbReference type="SAM" id="MobiDB-lite"/>
    </source>
</evidence>
<dbReference type="SUPFAM" id="SSF54160">
    <property type="entry name" value="Chromo domain-like"/>
    <property type="match status" value="1"/>
</dbReference>
<dbReference type="AlphaFoldDB" id="A0A067TRT1"/>
<organism evidence="5 6">
    <name type="scientific">Galerina marginata (strain CBS 339.88)</name>
    <dbReference type="NCBI Taxonomy" id="685588"/>
    <lineage>
        <taxon>Eukaryota</taxon>
        <taxon>Fungi</taxon>
        <taxon>Dikarya</taxon>
        <taxon>Basidiomycota</taxon>
        <taxon>Agaricomycotina</taxon>
        <taxon>Agaricomycetes</taxon>
        <taxon>Agaricomycetidae</taxon>
        <taxon>Agaricales</taxon>
        <taxon>Agaricineae</taxon>
        <taxon>Strophariaceae</taxon>
        <taxon>Galerina</taxon>
    </lineage>
</organism>
<dbReference type="OrthoDB" id="2447764at2759"/>
<evidence type="ECO:0000256" key="2">
    <source>
        <dbReference type="ARBA" id="ARBA00023242"/>
    </source>
</evidence>
<comment type="subcellular location">
    <subcellularLocation>
        <location evidence="1">Nucleus</location>
    </subcellularLocation>
</comment>
<dbReference type="SMART" id="SM00298">
    <property type="entry name" value="CHROMO"/>
    <property type="match status" value="1"/>
</dbReference>
<feature type="compositionally biased region" description="Polar residues" evidence="3">
    <location>
        <begin position="105"/>
        <end position="125"/>
    </location>
</feature>
<evidence type="ECO:0000313" key="5">
    <source>
        <dbReference type="EMBL" id="KDR81688.1"/>
    </source>
</evidence>
<dbReference type="STRING" id="685588.A0A067TRT1"/>
<dbReference type="PROSITE" id="PS50013">
    <property type="entry name" value="CHROMO_2"/>
    <property type="match status" value="1"/>
</dbReference>
<sequence>MSDNEEYEVESIREARVEAASRAKKAKLVWKYLVRWKGYTPDDDTWEPIDSFVGSENMVQAFWERAQTNGRDVDDLSMFKAGETFRPVGPPKRQKRKLITKDAPKTQSPQRSPEGVSSMSAANTKSLDKRRHVSEEATESSQRPLKRPREEDARDSLSTNQRTEFSSENAKRTGKAKVSFTPTSLRQKQRRSPSPEVIPDSDEEMNGSTVLHYLSPSKPPVHFPVDAPIMEQFPPTTHNRPSTTLDDPGMNALVDGKSSSRIPAHRARMENPLVKMVDFSDPGVLAGAIATKAYAIDRANDVPSSSKSSNTARRPRPGPGRSSSGLMIKPTEPKQKSSLLTSQKGSLKSVKGKYSKQKDELNDRSASVDNMDTQVETAIPEPPPTAEELLQLAGLDPQVADALPDFEDSPAEGDQKQAIPPLNPTNKTSSPKEDRSTSQKESLAHLTDNLFHGNRHMDSLITPSASFTRPTIFGPLTMGSDSTAPLDQYKPKNRSQSSRLFLNLDASVSIPALLTAPSPPDYFNSKIGIRGTPGKFYRTEAALTLLSTVRSSGASAVVIIDGEATAEEKDHFTRFSARLEEGDLFVAVAGTQILMFCSTSNTLLAHRLNAPPALLNQPSKILVSQVDIENYSGYADAAADADNRQWSRIIPAI</sequence>
<keyword evidence="2" id="KW-0539">Nucleus</keyword>
<dbReference type="GO" id="GO:0005634">
    <property type="term" value="C:nucleus"/>
    <property type="evidence" value="ECO:0007669"/>
    <property type="project" value="UniProtKB-SubCell"/>
</dbReference>
<evidence type="ECO:0000256" key="1">
    <source>
        <dbReference type="ARBA" id="ARBA00004123"/>
    </source>
</evidence>
<accession>A0A067TRT1</accession>
<evidence type="ECO:0000313" key="6">
    <source>
        <dbReference type="Proteomes" id="UP000027222"/>
    </source>
</evidence>
<feature type="domain" description="Chromo" evidence="4">
    <location>
        <begin position="7"/>
        <end position="74"/>
    </location>
</feature>
<dbReference type="HOGENOM" id="CLU_019187_0_0_1"/>
<feature type="compositionally biased region" description="Polar residues" evidence="3">
    <location>
        <begin position="156"/>
        <end position="168"/>
    </location>
</feature>
<protein>
    <recommendedName>
        <fullName evidence="4">Chromo domain-containing protein</fullName>
    </recommendedName>
</protein>
<proteinExistence type="predicted"/>
<feature type="compositionally biased region" description="Polar residues" evidence="3">
    <location>
        <begin position="302"/>
        <end position="312"/>
    </location>
</feature>
<feature type="region of interest" description="Disordered" evidence="3">
    <location>
        <begin position="81"/>
        <end position="264"/>
    </location>
</feature>
<dbReference type="PANTHER" id="PTHR22812">
    <property type="entry name" value="CHROMOBOX PROTEIN"/>
    <property type="match status" value="1"/>
</dbReference>
<keyword evidence="6" id="KW-1185">Reference proteome</keyword>